<dbReference type="SUPFAM" id="SSF52172">
    <property type="entry name" value="CheY-like"/>
    <property type="match status" value="1"/>
</dbReference>
<evidence type="ECO:0000313" key="2">
    <source>
        <dbReference type="Proteomes" id="UP000067206"/>
    </source>
</evidence>
<dbReference type="SUPFAM" id="SSF46894">
    <property type="entry name" value="C-terminal effector domain of the bipartite response regulators"/>
    <property type="match status" value="1"/>
</dbReference>
<dbReference type="EMBL" id="CP010411">
    <property type="protein sequence ID" value="ALE10145.1"/>
    <property type="molecule type" value="Genomic_DNA"/>
</dbReference>
<evidence type="ECO:0000313" key="1">
    <source>
        <dbReference type="EMBL" id="ALE10145.1"/>
    </source>
</evidence>
<dbReference type="PANTHER" id="PTHR45566">
    <property type="entry name" value="HTH-TYPE TRANSCRIPTIONAL REGULATOR YHJB-RELATED"/>
    <property type="match status" value="1"/>
</dbReference>
<dbReference type="Proteomes" id="UP000067206">
    <property type="component" value="Chromosome"/>
</dbReference>
<dbReference type="PANTHER" id="PTHR45566:SF2">
    <property type="entry name" value="NARL SUBFAMILY"/>
    <property type="match status" value="1"/>
</dbReference>
<dbReference type="Gene3D" id="3.40.50.2300">
    <property type="match status" value="1"/>
</dbReference>
<dbReference type="SMART" id="SM00448">
    <property type="entry name" value="REC"/>
    <property type="match status" value="1"/>
</dbReference>
<gene>
    <name evidence="1" type="ORF">RY67_2148</name>
</gene>
<dbReference type="InterPro" id="IPR016032">
    <property type="entry name" value="Sig_transdc_resp-reg_C-effctor"/>
</dbReference>
<dbReference type="Pfam" id="PF00196">
    <property type="entry name" value="GerE"/>
    <property type="match status" value="1"/>
</dbReference>
<dbReference type="InterPro" id="IPR051015">
    <property type="entry name" value="EvgA-like"/>
</dbReference>
<dbReference type="GO" id="GO:0006355">
    <property type="term" value="P:regulation of DNA-templated transcription"/>
    <property type="evidence" value="ECO:0007669"/>
    <property type="project" value="InterPro"/>
</dbReference>
<dbReference type="RefSeq" id="WP_071478534.1">
    <property type="nucleotide sequence ID" value="NZ_MOAF01000038.1"/>
</dbReference>
<dbReference type="PRINTS" id="PR00038">
    <property type="entry name" value="HTHLUXR"/>
</dbReference>
<dbReference type="SMART" id="SM00421">
    <property type="entry name" value="HTH_LUXR"/>
    <property type="match status" value="1"/>
</dbReference>
<organism evidence="1 2">
    <name type="scientific">Bifidobacterium longum subsp. infantis</name>
    <dbReference type="NCBI Taxonomy" id="1682"/>
    <lineage>
        <taxon>Bacteria</taxon>
        <taxon>Bacillati</taxon>
        <taxon>Actinomycetota</taxon>
        <taxon>Actinomycetes</taxon>
        <taxon>Bifidobacteriales</taxon>
        <taxon>Bifidobacteriaceae</taxon>
        <taxon>Bifidobacterium</taxon>
    </lineage>
</organism>
<accession>A0A0M3T6S9</accession>
<dbReference type="InterPro" id="IPR011006">
    <property type="entry name" value="CheY-like_superfamily"/>
</dbReference>
<dbReference type="GO" id="GO:0000160">
    <property type="term" value="P:phosphorelay signal transduction system"/>
    <property type="evidence" value="ECO:0007669"/>
    <property type="project" value="InterPro"/>
</dbReference>
<dbReference type="PROSITE" id="PS50110">
    <property type="entry name" value="RESPONSE_REGULATORY"/>
    <property type="match status" value="1"/>
</dbReference>
<dbReference type="Pfam" id="PF00072">
    <property type="entry name" value="Response_reg"/>
    <property type="match status" value="1"/>
</dbReference>
<dbReference type="PROSITE" id="PS50043">
    <property type="entry name" value="HTH_LUXR_2"/>
    <property type="match status" value="1"/>
</dbReference>
<dbReference type="PATRIC" id="fig|1682.24.peg.2094"/>
<protein>
    <submittedName>
        <fullName evidence="1">Two component transcriptional regulator</fullName>
    </submittedName>
</protein>
<sequence length="221" mass="24520">MEKTDSVNRQFTVGMVDNDARSIASLREIIEDLIPRAAVIWSVTDGTDAVSRCLSERGRPDIVLVDMSLEGMQGPTVCRIMREHCSMMPIVAMTAFSTNMYRSIAARAGAQGIVSKNSESDFVEGIHEVICGRTYGGQLFESAAMACARVQEEQRSSDRNLTQQEILVMELLAENKDDGQIASELSIVPATVRKHIQNARRKLHAKNRFQAALMWITGADW</sequence>
<name>A0A0M3T6S9_BIFLI</name>
<dbReference type="GO" id="GO:0003677">
    <property type="term" value="F:DNA binding"/>
    <property type="evidence" value="ECO:0007669"/>
    <property type="project" value="InterPro"/>
</dbReference>
<dbReference type="AlphaFoldDB" id="A0A0M3T6S9"/>
<dbReference type="InterPro" id="IPR000792">
    <property type="entry name" value="Tscrpt_reg_LuxR_C"/>
</dbReference>
<reference evidence="1 2" key="1">
    <citation type="submission" date="2014-12" db="EMBL/GenBank/DDBJ databases">
        <title>Complete genome sequence of Bifidobacterium longum subsp. infantis BT1.</title>
        <authorList>
            <person name="Kim J.F."/>
            <person name="Kwak M.-J."/>
        </authorList>
    </citation>
    <scope>NUCLEOTIDE SEQUENCE [LARGE SCALE GENOMIC DNA]</scope>
    <source>
        <strain evidence="1 2">BT1</strain>
    </source>
</reference>
<proteinExistence type="predicted"/>
<dbReference type="CDD" id="cd06170">
    <property type="entry name" value="LuxR_C_like"/>
    <property type="match status" value="1"/>
</dbReference>
<dbReference type="CDD" id="cd00156">
    <property type="entry name" value="REC"/>
    <property type="match status" value="1"/>
</dbReference>
<dbReference type="InterPro" id="IPR001789">
    <property type="entry name" value="Sig_transdc_resp-reg_receiver"/>
</dbReference>